<evidence type="ECO:0000256" key="1">
    <source>
        <dbReference type="SAM" id="MobiDB-lite"/>
    </source>
</evidence>
<evidence type="ECO:0000313" key="3">
    <source>
        <dbReference type="Proteomes" id="UP000037982"/>
    </source>
</evidence>
<feature type="region of interest" description="Disordered" evidence="1">
    <location>
        <begin position="1"/>
        <end position="21"/>
    </location>
</feature>
<dbReference type="EMBL" id="LGKG01000001">
    <property type="protein sequence ID" value="KPC66818.1"/>
    <property type="molecule type" value="Genomic_DNA"/>
</dbReference>
<reference evidence="3" key="1">
    <citation type="submission" date="2015-07" db="EMBL/GenBank/DDBJ databases">
        <authorList>
            <person name="Ju K.-S."/>
            <person name="Doroghazi J.R."/>
            <person name="Metcalf W.W."/>
        </authorList>
    </citation>
    <scope>NUCLEOTIDE SEQUENCE [LARGE SCALE GENOMIC DNA]</scope>
    <source>
        <strain evidence="3">NRRL ISP-5002</strain>
    </source>
</reference>
<accession>A0A0N0XZT2</accession>
<dbReference type="AlphaFoldDB" id="A0A0N0XZT2"/>
<sequence length="197" mass="21511">MTGEVTAESPEELEYQDARSVPVEAPATPGEWDALAGDWESLYQGYYLSSARHAVLECARHLEASVAAGGAETALWALGLYYIGTYVVFASPHAESERRVREVMSGVVRALGDGPCGHPAHPCDDVPDDGHLEGFPAALEMLAHPERDADHEAALAGQLADEDEDDEWRQSWYEGRLTREIWACPRNLAGFARAFLA</sequence>
<name>A0A0N0XZT2_9ACTN</name>
<organism evidence="2 3">
    <name type="scientific">Streptomyces chattanoogensis</name>
    <dbReference type="NCBI Taxonomy" id="66876"/>
    <lineage>
        <taxon>Bacteria</taxon>
        <taxon>Bacillati</taxon>
        <taxon>Actinomycetota</taxon>
        <taxon>Actinomycetes</taxon>
        <taxon>Kitasatosporales</taxon>
        <taxon>Streptomycetaceae</taxon>
        <taxon>Streptomyces</taxon>
    </lineage>
</organism>
<proteinExistence type="predicted"/>
<protein>
    <submittedName>
        <fullName evidence="2">Uncharacterized protein</fullName>
    </submittedName>
</protein>
<dbReference type="PATRIC" id="fig|66876.3.peg.234"/>
<comment type="caution">
    <text evidence="2">The sequence shown here is derived from an EMBL/GenBank/DDBJ whole genome shotgun (WGS) entry which is preliminary data.</text>
</comment>
<dbReference type="RefSeq" id="WP_053921907.1">
    <property type="nucleotide sequence ID" value="NZ_LGKG01000001.1"/>
</dbReference>
<keyword evidence="3" id="KW-1185">Reference proteome</keyword>
<dbReference type="Proteomes" id="UP000037982">
    <property type="component" value="Unassembled WGS sequence"/>
</dbReference>
<evidence type="ECO:0000313" key="2">
    <source>
        <dbReference type="EMBL" id="KPC66818.1"/>
    </source>
</evidence>
<gene>
    <name evidence="2" type="ORF">ADL29_01080</name>
</gene>